<reference evidence="2 3" key="1">
    <citation type="submission" date="2017-05" db="EMBL/GenBank/DDBJ databases">
        <authorList>
            <person name="Varghese N."/>
            <person name="Submissions S."/>
        </authorList>
    </citation>
    <scope>NUCLEOTIDE SEQUENCE [LARGE SCALE GENOMIC DNA]</scope>
    <source>
        <strain evidence="2 3">DSM 15360</strain>
    </source>
</reference>
<feature type="transmembrane region" description="Helical" evidence="1">
    <location>
        <begin position="144"/>
        <end position="161"/>
    </location>
</feature>
<dbReference type="Proteomes" id="UP001157915">
    <property type="component" value="Unassembled WGS sequence"/>
</dbReference>
<evidence type="ECO:0000313" key="3">
    <source>
        <dbReference type="Proteomes" id="UP001157915"/>
    </source>
</evidence>
<evidence type="ECO:0000256" key="1">
    <source>
        <dbReference type="SAM" id="Phobius"/>
    </source>
</evidence>
<organism evidence="2 3">
    <name type="scientific">Algoriphagus winogradskyi</name>
    <dbReference type="NCBI Taxonomy" id="237017"/>
    <lineage>
        <taxon>Bacteria</taxon>
        <taxon>Pseudomonadati</taxon>
        <taxon>Bacteroidota</taxon>
        <taxon>Cytophagia</taxon>
        <taxon>Cytophagales</taxon>
        <taxon>Cyclobacteriaceae</taxon>
        <taxon>Algoriphagus</taxon>
    </lineage>
</organism>
<feature type="transmembrane region" description="Helical" evidence="1">
    <location>
        <begin position="12"/>
        <end position="34"/>
    </location>
</feature>
<evidence type="ECO:0000313" key="2">
    <source>
        <dbReference type="EMBL" id="SMP16148.1"/>
    </source>
</evidence>
<keyword evidence="1" id="KW-0812">Transmembrane</keyword>
<proteinExistence type="predicted"/>
<dbReference type="EMBL" id="FXUA01000002">
    <property type="protein sequence ID" value="SMP16148.1"/>
    <property type="molecule type" value="Genomic_DNA"/>
</dbReference>
<gene>
    <name evidence="2" type="ORF">SAMN06265367_102586</name>
</gene>
<keyword evidence="1" id="KW-0472">Membrane</keyword>
<name>A0ABY1NT16_9BACT</name>
<accession>A0ABY1NT16</accession>
<comment type="caution">
    <text evidence="2">The sequence shown here is derived from an EMBL/GenBank/DDBJ whole genome shotgun (WGS) entry which is preliminary data.</text>
</comment>
<feature type="transmembrane region" description="Helical" evidence="1">
    <location>
        <begin position="70"/>
        <end position="86"/>
    </location>
</feature>
<sequence>MVATLKIEQSQRVVNIVFQILLILILIFGNISTIAIPRGIIGWQISHFFLIAVADFYVDDFREPKLKYSLLLYAAFAVFILFSLSENVFDKLYIRLHGAILILGNLLGRKIDRPFWKHITVVYLLILCVYEYRNNEMTQDLITISAYSVVAILILGLVEKLSERHKNFWMLHSSLLFVWIIYQGPYYREAFVFLIGGTAYELTKLFINELGFNFVFKKDKGSMG</sequence>
<feature type="transmembrane region" description="Helical" evidence="1">
    <location>
        <begin position="115"/>
        <end position="132"/>
    </location>
</feature>
<feature type="transmembrane region" description="Helical" evidence="1">
    <location>
        <begin position="168"/>
        <end position="185"/>
    </location>
</feature>
<keyword evidence="3" id="KW-1185">Reference proteome</keyword>
<protein>
    <submittedName>
        <fullName evidence="2">Uncharacterized protein</fullName>
    </submittedName>
</protein>
<feature type="transmembrane region" description="Helical" evidence="1">
    <location>
        <begin position="40"/>
        <end position="58"/>
    </location>
</feature>
<dbReference type="RefSeq" id="WP_283412370.1">
    <property type="nucleotide sequence ID" value="NZ_FXUA01000002.1"/>
</dbReference>
<keyword evidence="1" id="KW-1133">Transmembrane helix</keyword>